<proteinExistence type="inferred from homology"/>
<dbReference type="InterPro" id="IPR050406">
    <property type="entry name" value="FGGY_Carb_Kinase"/>
</dbReference>
<protein>
    <submittedName>
        <fullName evidence="5">Pentose kinase</fullName>
    </submittedName>
</protein>
<dbReference type="Pfam" id="PF00370">
    <property type="entry name" value="FGGY_N"/>
    <property type="match status" value="1"/>
</dbReference>
<evidence type="ECO:0000256" key="3">
    <source>
        <dbReference type="ARBA" id="ARBA00022777"/>
    </source>
</evidence>
<dbReference type="GO" id="GO:0005975">
    <property type="term" value="P:carbohydrate metabolic process"/>
    <property type="evidence" value="ECO:0007669"/>
    <property type="project" value="InterPro"/>
</dbReference>
<comment type="caution">
    <text evidence="5">The sequence shown here is derived from an EMBL/GenBank/DDBJ whole genome shotgun (WGS) entry which is preliminary data.</text>
</comment>
<feature type="domain" description="Carbohydrate kinase FGGY N-terminal" evidence="4">
    <location>
        <begin position="9"/>
        <end position="192"/>
    </location>
</feature>
<name>A0A7C1CW87_9BACT</name>
<evidence type="ECO:0000259" key="4">
    <source>
        <dbReference type="Pfam" id="PF00370"/>
    </source>
</evidence>
<evidence type="ECO:0000256" key="2">
    <source>
        <dbReference type="ARBA" id="ARBA00022679"/>
    </source>
</evidence>
<comment type="similarity">
    <text evidence="1">Belongs to the FGGY kinase family.</text>
</comment>
<dbReference type="InterPro" id="IPR018484">
    <property type="entry name" value="FGGY_N"/>
</dbReference>
<dbReference type="PANTHER" id="PTHR43095:SF5">
    <property type="entry name" value="XYLULOSE KINASE"/>
    <property type="match status" value="1"/>
</dbReference>
<organism evidence="5">
    <name type="scientific">Mesotoga infera</name>
    <dbReference type="NCBI Taxonomy" id="1236046"/>
    <lineage>
        <taxon>Bacteria</taxon>
        <taxon>Thermotogati</taxon>
        <taxon>Thermotogota</taxon>
        <taxon>Thermotogae</taxon>
        <taxon>Kosmotogales</taxon>
        <taxon>Kosmotogaceae</taxon>
        <taxon>Mesotoga</taxon>
    </lineage>
</organism>
<evidence type="ECO:0000313" key="5">
    <source>
        <dbReference type="EMBL" id="HDP78558.1"/>
    </source>
</evidence>
<dbReference type="SUPFAM" id="SSF53067">
    <property type="entry name" value="Actin-like ATPase domain"/>
    <property type="match status" value="1"/>
</dbReference>
<reference evidence="5" key="1">
    <citation type="journal article" date="2020" name="mSystems">
        <title>Genome- and Community-Level Interaction Insights into Carbon Utilization and Element Cycling Functions of Hydrothermarchaeota in Hydrothermal Sediment.</title>
        <authorList>
            <person name="Zhou Z."/>
            <person name="Liu Y."/>
            <person name="Xu W."/>
            <person name="Pan J."/>
            <person name="Luo Z.H."/>
            <person name="Li M."/>
        </authorList>
    </citation>
    <scope>NUCLEOTIDE SEQUENCE [LARGE SCALE GENOMIC DNA]</scope>
    <source>
        <strain evidence="5">SpSt-1179</strain>
    </source>
</reference>
<sequence length="192" mass="21673">MIPVGRARYFLTHDLGTTADKACIFDDKLNLIASEVMDYKTYYPKDGKAVQRPEDWWSVFCRTTENILGKRGIDPHEIAAVACSGHSPSMVPLSADGESILEAVPIYADLSSREEVSKFMESVPEEEFYSMTGAGQVPEQYSLFKMMAFKRENHEGFDRTWKILNTVDYLVYRLTGNVRTDFSQACNTGALD</sequence>
<dbReference type="Proteomes" id="UP000886198">
    <property type="component" value="Unassembled WGS sequence"/>
</dbReference>
<dbReference type="GO" id="GO:0016301">
    <property type="term" value="F:kinase activity"/>
    <property type="evidence" value="ECO:0007669"/>
    <property type="project" value="UniProtKB-KW"/>
</dbReference>
<dbReference type="AlphaFoldDB" id="A0A7C1CW87"/>
<evidence type="ECO:0000256" key="1">
    <source>
        <dbReference type="ARBA" id="ARBA00009156"/>
    </source>
</evidence>
<accession>A0A7C1CW87</accession>
<keyword evidence="2" id="KW-0808">Transferase</keyword>
<keyword evidence="3 5" id="KW-0418">Kinase</keyword>
<gene>
    <name evidence="5" type="ORF">ENN47_10340</name>
</gene>
<feature type="non-terminal residue" evidence="5">
    <location>
        <position position="192"/>
    </location>
</feature>
<dbReference type="Gene3D" id="3.30.420.40">
    <property type="match status" value="1"/>
</dbReference>
<dbReference type="EMBL" id="DSBT01000319">
    <property type="protein sequence ID" value="HDP78558.1"/>
    <property type="molecule type" value="Genomic_DNA"/>
</dbReference>
<dbReference type="PANTHER" id="PTHR43095">
    <property type="entry name" value="SUGAR KINASE"/>
    <property type="match status" value="1"/>
</dbReference>
<dbReference type="InterPro" id="IPR043129">
    <property type="entry name" value="ATPase_NBD"/>
</dbReference>